<feature type="region of interest" description="Disordered" evidence="1">
    <location>
        <begin position="1"/>
        <end position="23"/>
    </location>
</feature>
<keyword evidence="3" id="KW-1185">Reference proteome</keyword>
<protein>
    <submittedName>
        <fullName evidence="2">Uncharacterized protein</fullName>
    </submittedName>
</protein>
<evidence type="ECO:0000256" key="1">
    <source>
        <dbReference type="SAM" id="MobiDB-lite"/>
    </source>
</evidence>
<evidence type="ECO:0000313" key="3">
    <source>
        <dbReference type="Proteomes" id="UP001525890"/>
    </source>
</evidence>
<dbReference type="RefSeq" id="WP_368007922.1">
    <property type="nucleotide sequence ID" value="NZ_JAMXFF010000031.1"/>
</dbReference>
<evidence type="ECO:0000313" key="2">
    <source>
        <dbReference type="EMBL" id="MCT7968404.1"/>
    </source>
</evidence>
<sequence>MARKSKAFGEILKQQRAEKTHEKELEKLQQKLQKGPWGDKVAGTVTNPKGEAKMSEVLEEFVEPYLSSIETPVERKKLFEVAVVAWNLSLMPETVRQTMIDKLIQESMEGADPWIKQDMRKMIDELIARKQKFFTQHKRYVIDFQLEDTGSGFHLSVASTLSNPFAPDSAD</sequence>
<accession>A0ABT2MUI4</accession>
<feature type="compositionally biased region" description="Basic and acidic residues" evidence="1">
    <location>
        <begin position="13"/>
        <end position="23"/>
    </location>
</feature>
<proteinExistence type="predicted"/>
<dbReference type="EMBL" id="JAMXFF010000031">
    <property type="protein sequence ID" value="MCT7968404.1"/>
    <property type="molecule type" value="Genomic_DNA"/>
</dbReference>
<gene>
    <name evidence="2" type="ORF">NG799_19020</name>
</gene>
<organism evidence="2 3">
    <name type="scientific">Laspinema palackyanum D2a</name>
    <dbReference type="NCBI Taxonomy" id="2953684"/>
    <lineage>
        <taxon>Bacteria</taxon>
        <taxon>Bacillati</taxon>
        <taxon>Cyanobacteriota</taxon>
        <taxon>Cyanophyceae</taxon>
        <taxon>Oscillatoriophycideae</taxon>
        <taxon>Oscillatoriales</taxon>
        <taxon>Laspinemataceae</taxon>
        <taxon>Laspinema</taxon>
        <taxon>Laspinema palackyanum</taxon>
    </lineage>
</organism>
<comment type="caution">
    <text evidence="2">The sequence shown here is derived from an EMBL/GenBank/DDBJ whole genome shotgun (WGS) entry which is preliminary data.</text>
</comment>
<name>A0ABT2MUI4_9CYAN</name>
<dbReference type="Proteomes" id="UP001525890">
    <property type="component" value="Unassembled WGS sequence"/>
</dbReference>
<reference evidence="2 3" key="1">
    <citation type="journal article" date="2022" name="Front. Microbiol.">
        <title>High genomic differentiation and limited gene flow indicate recent cryptic speciation within the genus Laspinema (cyanobacteria).</title>
        <authorList>
            <person name="Stanojkovic A."/>
            <person name="Skoupy S."/>
            <person name="Skaloud P."/>
            <person name="Dvorak P."/>
        </authorList>
    </citation>
    <scope>NUCLEOTIDE SEQUENCE [LARGE SCALE GENOMIC DNA]</scope>
    <source>
        <strain evidence="2 3">D2a</strain>
    </source>
</reference>